<name>A0ABS5VTQ2_9BACT</name>
<feature type="signal peptide" evidence="1">
    <location>
        <begin position="1"/>
        <end position="27"/>
    </location>
</feature>
<keyword evidence="3" id="KW-1185">Reference proteome</keyword>
<dbReference type="PROSITE" id="PS51257">
    <property type="entry name" value="PROKAR_LIPOPROTEIN"/>
    <property type="match status" value="1"/>
</dbReference>
<protein>
    <submittedName>
        <fullName evidence="2">RidA family protein</fullName>
    </submittedName>
</protein>
<dbReference type="InterPro" id="IPR035959">
    <property type="entry name" value="RutC-like_sf"/>
</dbReference>
<reference evidence="2 3" key="1">
    <citation type="submission" date="2021-05" db="EMBL/GenBank/DDBJ databases">
        <title>A Polyphasic approach of four new species of the genus Ohtaekwangia: Ohtaekwangia histidinii sp. nov., Ohtaekwangia cretensis sp. nov., Ohtaekwangia indiensis sp. nov., Ohtaekwangia reichenbachii sp. nov. from diverse environment.</title>
        <authorList>
            <person name="Octaviana S."/>
        </authorList>
    </citation>
    <scope>NUCLEOTIDE SEQUENCE [LARGE SCALE GENOMIC DNA]</scope>
    <source>
        <strain evidence="2 3">PWU20</strain>
    </source>
</reference>
<evidence type="ECO:0000313" key="3">
    <source>
        <dbReference type="Proteomes" id="UP000772618"/>
    </source>
</evidence>
<keyword evidence="1" id="KW-0732">Signal</keyword>
<dbReference type="Proteomes" id="UP000772618">
    <property type="component" value="Unassembled WGS sequence"/>
</dbReference>
<accession>A0ABS5VTQ2</accession>
<dbReference type="RefSeq" id="WP_254154400.1">
    <property type="nucleotide sequence ID" value="NZ_JAHESD010000031.1"/>
</dbReference>
<dbReference type="PANTHER" id="PTHR11803:SF44">
    <property type="entry name" value="RUTC FAMILY PROTEIN YJGH"/>
    <property type="match status" value="1"/>
</dbReference>
<dbReference type="EMBL" id="JAHESD010000031">
    <property type="protein sequence ID" value="MBT1704438.1"/>
    <property type="molecule type" value="Genomic_DNA"/>
</dbReference>
<dbReference type="Gene3D" id="3.30.1330.40">
    <property type="entry name" value="RutC-like"/>
    <property type="match status" value="1"/>
</dbReference>
<proteinExistence type="predicted"/>
<dbReference type="SUPFAM" id="SSF55298">
    <property type="entry name" value="YjgF-like"/>
    <property type="match status" value="1"/>
</dbReference>
<organism evidence="2 3">
    <name type="scientific">Chryseosolibacter indicus</name>
    <dbReference type="NCBI Taxonomy" id="2782351"/>
    <lineage>
        <taxon>Bacteria</taxon>
        <taxon>Pseudomonadati</taxon>
        <taxon>Bacteroidota</taxon>
        <taxon>Cytophagia</taxon>
        <taxon>Cytophagales</taxon>
        <taxon>Chryseotaleaceae</taxon>
        <taxon>Chryseosolibacter</taxon>
    </lineage>
</organism>
<feature type="chain" id="PRO_5047212596" evidence="1">
    <location>
        <begin position="28"/>
        <end position="151"/>
    </location>
</feature>
<gene>
    <name evidence="2" type="ORF">KK060_14180</name>
</gene>
<dbReference type="PANTHER" id="PTHR11803">
    <property type="entry name" value="2-IMINOBUTANOATE/2-IMINOPROPANOATE DEAMINASE RIDA"/>
    <property type="match status" value="1"/>
</dbReference>
<comment type="caution">
    <text evidence="2">The sequence shown here is derived from an EMBL/GenBank/DDBJ whole genome shotgun (WGS) entry which is preliminary data.</text>
</comment>
<evidence type="ECO:0000256" key="1">
    <source>
        <dbReference type="SAM" id="SignalP"/>
    </source>
</evidence>
<sequence>MMRGVTIYYLRNLFILAVTMSSICACAPSKLRSVNPASNAYAQAFEVTNVHRFVFISGQVPVGDNNEDVPVDFQEQCRTVWDNIRKQLDACGMKLTDIVKVTTYLADRKYREQNYKVRQEILGNHSPALTIIISDIYHEAWLLEIEVIAAR</sequence>
<dbReference type="CDD" id="cd00448">
    <property type="entry name" value="YjgF_YER057c_UK114_family"/>
    <property type="match status" value="1"/>
</dbReference>
<dbReference type="InterPro" id="IPR006175">
    <property type="entry name" value="YjgF/YER057c/UK114"/>
</dbReference>
<dbReference type="Pfam" id="PF01042">
    <property type="entry name" value="Ribonuc_L-PSP"/>
    <property type="match status" value="1"/>
</dbReference>
<evidence type="ECO:0000313" key="2">
    <source>
        <dbReference type="EMBL" id="MBT1704438.1"/>
    </source>
</evidence>